<keyword evidence="9" id="KW-0269">Exonuclease</keyword>
<dbReference type="Pfam" id="PF00476">
    <property type="entry name" value="DNA_pol_A"/>
    <property type="match status" value="2"/>
</dbReference>
<dbReference type="OrthoDB" id="275278at2759"/>
<keyword evidence="3" id="KW-0808">Transferase</keyword>
<evidence type="ECO:0000313" key="19">
    <source>
        <dbReference type="Proteomes" id="UP000030689"/>
    </source>
</evidence>
<dbReference type="PANTHER" id="PTHR10133">
    <property type="entry name" value="DNA POLYMERASE I"/>
    <property type="match status" value="1"/>
</dbReference>
<accession>V4LBK2</accession>
<dbReference type="Proteomes" id="UP000030689">
    <property type="component" value="Unassembled WGS sequence"/>
</dbReference>
<evidence type="ECO:0000256" key="3">
    <source>
        <dbReference type="ARBA" id="ARBA00022679"/>
    </source>
</evidence>
<dbReference type="GO" id="GO:0005739">
    <property type="term" value="C:mitochondrion"/>
    <property type="evidence" value="ECO:0007669"/>
    <property type="project" value="UniProtKB-ARBA"/>
</dbReference>
<evidence type="ECO:0000259" key="17">
    <source>
        <dbReference type="SMART" id="SM00482"/>
    </source>
</evidence>
<comment type="catalytic activity">
    <reaction evidence="14">
        <text>DNA(n) + a 2'-deoxyribonucleoside 5'-triphosphate = DNA(n+1) + diphosphate</text>
        <dbReference type="Rhea" id="RHEA:22508"/>
        <dbReference type="Rhea" id="RHEA-COMP:17339"/>
        <dbReference type="Rhea" id="RHEA-COMP:17340"/>
        <dbReference type="ChEBI" id="CHEBI:33019"/>
        <dbReference type="ChEBI" id="CHEBI:61560"/>
        <dbReference type="ChEBI" id="CHEBI:173112"/>
        <dbReference type="EC" id="2.7.7.7"/>
    </reaction>
</comment>
<dbReference type="CDD" id="cd08640">
    <property type="entry name" value="DNA_pol_A_plastid_like"/>
    <property type="match status" value="1"/>
</dbReference>
<name>V4LBK2_EUTSA</name>
<dbReference type="GO" id="GO:0003887">
    <property type="term" value="F:DNA-directed DNA polymerase activity"/>
    <property type="evidence" value="ECO:0007669"/>
    <property type="project" value="UniProtKB-KW"/>
</dbReference>
<gene>
    <name evidence="18" type="ORF">EUTSA_v10019969mg</name>
</gene>
<reference evidence="18 19" key="1">
    <citation type="journal article" date="2013" name="Front. Plant Sci.">
        <title>The Reference Genome of the Halophytic Plant Eutrema salsugineum.</title>
        <authorList>
            <person name="Yang R."/>
            <person name="Jarvis D.E."/>
            <person name="Chen H."/>
            <person name="Beilstein M.A."/>
            <person name="Grimwood J."/>
            <person name="Jenkins J."/>
            <person name="Shu S."/>
            <person name="Prochnik S."/>
            <person name="Xin M."/>
            <person name="Ma C."/>
            <person name="Schmutz J."/>
            <person name="Wing R.A."/>
            <person name="Mitchell-Olds T."/>
            <person name="Schumaker K.S."/>
            <person name="Wang X."/>
        </authorList>
    </citation>
    <scope>NUCLEOTIDE SEQUENCE [LARGE SCALE GENOMIC DNA]</scope>
</reference>
<dbReference type="PANTHER" id="PTHR10133:SF27">
    <property type="entry name" value="DNA POLYMERASE NU"/>
    <property type="match status" value="1"/>
</dbReference>
<keyword evidence="10" id="KW-0239">DNA-directed DNA polymerase</keyword>
<dbReference type="eggNOG" id="KOG0950">
    <property type="taxonomic scope" value="Eukaryota"/>
</dbReference>
<evidence type="ECO:0000256" key="5">
    <source>
        <dbReference type="ARBA" id="ARBA00022705"/>
    </source>
</evidence>
<dbReference type="InterPro" id="IPR002298">
    <property type="entry name" value="DNA_polymerase_A"/>
</dbReference>
<dbReference type="GO" id="GO:0009507">
    <property type="term" value="C:chloroplast"/>
    <property type="evidence" value="ECO:0007669"/>
    <property type="project" value="UniProtKB-ARBA"/>
</dbReference>
<evidence type="ECO:0000313" key="18">
    <source>
        <dbReference type="EMBL" id="ESQ47825.1"/>
    </source>
</evidence>
<dbReference type="Gene3D" id="3.30.420.10">
    <property type="entry name" value="Ribonuclease H-like superfamily/Ribonuclease H"/>
    <property type="match status" value="1"/>
</dbReference>
<evidence type="ECO:0000256" key="11">
    <source>
        <dbReference type="ARBA" id="ARBA00022946"/>
    </source>
</evidence>
<keyword evidence="5" id="KW-0235">DNA replication</keyword>
<dbReference type="GO" id="GO:0006264">
    <property type="term" value="P:mitochondrial DNA replication"/>
    <property type="evidence" value="ECO:0007669"/>
    <property type="project" value="UniProtKB-ARBA"/>
</dbReference>
<dbReference type="FunFam" id="3.30.420.10:FF:000051">
    <property type="entry name" value="DNA polymerase I"/>
    <property type="match status" value="1"/>
</dbReference>
<dbReference type="Gene3D" id="1.10.150.20">
    <property type="entry name" value="5' to 3' exonuclease, C-terminal subdomain"/>
    <property type="match status" value="1"/>
</dbReference>
<keyword evidence="6" id="KW-0540">Nuclease</keyword>
<dbReference type="SMART" id="SM00482">
    <property type="entry name" value="POLAc"/>
    <property type="match status" value="1"/>
</dbReference>
<evidence type="ECO:0000256" key="16">
    <source>
        <dbReference type="SAM" id="MobiDB-lite"/>
    </source>
</evidence>
<sequence>MGVSLRHLSPSSFWVSRRPRVSSSILSFLVPRRRILCRKIAITKGSAGYSTATGPGDSNGFHHSGHQRSSTVDFSGEWKLNIGSNMARMVPPTVKQAGSVSAWRKQEVNLIRERNGDHAKNQDDASGDCSNYFRGFVPKIDDVQSYGNYQNLDYKLKPKSDATTSDRELNGCMQQKSLRGPLIALASKNVDAGEKIDDKDARGKQRAIVTSFASASYENTVTISKAEKRPDLSEVRANLRKIYKRVRVVDNVSTAREVVAKLINQYGNLVHACDTEVSRIDVKSETPVDHGELICFSIYCGSEADFGDGKSCIWVDVLGENGKGVLAEFKPFFEDSSIKKVWHNYSFDSHIISNYGIKLSGFHGDTMHMARLWDSSRGTSGGYSLEALTSDPRVLGGTETKEEAELFGKASMKTIFGKGKLKKDGSEGKLVIIPTVEELQKDDREAWISYSALDSISTLKLYESMKKELQGKKWFLDGKLISRKNMFDFYQEYWQPFGELLAKMEAEGVLVDREYLAQIEIVAKEEQEIAVSRFRGWASKHCPDAKHMNVGSDAQLRQLFFGGISNSSNDEALPYEKLFKVPKVNEEGKKTATKFRKIKLNRISDNPLPTEKFTASGWPSVSVGTLKALAGNVSAAYDFTEGVSNNSLEENIGDEEFMLLPDEILETQNSNEEFMLLPDEILETQNSKTSVESDTSAFGTAFNAFGGGESGKEACQAIASLCEVCSIDSLISNFILPLQGSNVSGKDGRVHCSLNINTETGRLSARRPNLQNQPAMEKDRYKIRQAFIASPGNSLVVADYGQLELRILAHLARCKSMMEAFVAGGDFHSRTAMNMYPHIREAVENGEVLLEWHPQPGQEKPPVPLLKDAFASERRKAKMLNFSIAYGKTAIGLAKDWKVSVEEAQETVNLWYNDRQEVRKWQELRKKEAIENGYVLTLLGRARKFSAYRSCGQKNHIKRAAINSPVQGSAADVAMCAMLEISRNKRLKELGWKLLLQIHDEVILEGPSESAEIAKDIVVDCMCKPFNGKNILSVDLSVDAKCAQNWYAAK</sequence>
<dbReference type="CDD" id="cd06139">
    <property type="entry name" value="DNA_polA_I_Ecoli_like_exo"/>
    <property type="match status" value="1"/>
</dbReference>
<keyword evidence="12" id="KW-0238">DNA-binding</keyword>
<dbReference type="SUPFAM" id="SSF53098">
    <property type="entry name" value="Ribonuclease H-like"/>
    <property type="match status" value="1"/>
</dbReference>
<dbReference type="GO" id="GO:0006302">
    <property type="term" value="P:double-strand break repair"/>
    <property type="evidence" value="ECO:0007669"/>
    <property type="project" value="TreeGrafter"/>
</dbReference>
<dbReference type="FunFam" id="1.10.150.20:FF:000034">
    <property type="entry name" value="DNA polymerase I"/>
    <property type="match status" value="1"/>
</dbReference>
<keyword evidence="11" id="KW-0809">Transit peptide</keyword>
<keyword evidence="19" id="KW-1185">Reference proteome</keyword>
<feature type="region of interest" description="Disordered" evidence="16">
    <location>
        <begin position="48"/>
        <end position="69"/>
    </location>
</feature>
<keyword evidence="4" id="KW-0548">Nucleotidyltransferase</keyword>
<dbReference type="PRINTS" id="PR00868">
    <property type="entry name" value="DNAPOLI"/>
</dbReference>
<dbReference type="Pfam" id="PF01612">
    <property type="entry name" value="DNA_pol_A_exo1"/>
    <property type="match status" value="1"/>
</dbReference>
<dbReference type="InterPro" id="IPR036397">
    <property type="entry name" value="RNaseH_sf"/>
</dbReference>
<dbReference type="Gene3D" id="3.30.70.370">
    <property type="match status" value="1"/>
</dbReference>
<dbReference type="GO" id="GO:0008408">
    <property type="term" value="F:3'-5' exonuclease activity"/>
    <property type="evidence" value="ECO:0007669"/>
    <property type="project" value="InterPro"/>
</dbReference>
<evidence type="ECO:0000256" key="13">
    <source>
        <dbReference type="ARBA" id="ARBA00023204"/>
    </source>
</evidence>
<evidence type="ECO:0000256" key="14">
    <source>
        <dbReference type="ARBA" id="ARBA00049244"/>
    </source>
</evidence>
<feature type="domain" description="DNA-directed DNA polymerase family A palm" evidence="17">
    <location>
        <begin position="782"/>
        <end position="1010"/>
    </location>
</feature>
<evidence type="ECO:0000256" key="1">
    <source>
        <dbReference type="ARBA" id="ARBA00007705"/>
    </source>
</evidence>
<evidence type="ECO:0000256" key="2">
    <source>
        <dbReference type="ARBA" id="ARBA00012417"/>
    </source>
</evidence>
<dbReference type="STRING" id="72664.V4LBK2"/>
<dbReference type="AlphaFoldDB" id="V4LBK2"/>
<evidence type="ECO:0000256" key="12">
    <source>
        <dbReference type="ARBA" id="ARBA00023125"/>
    </source>
</evidence>
<protein>
    <recommendedName>
        <fullName evidence="2">DNA-directed DNA polymerase</fullName>
        <ecNumber evidence="2">2.7.7.7</ecNumber>
    </recommendedName>
    <alternativeName>
        <fullName evidence="15">DNA polymerase PolI-like B</fullName>
    </alternativeName>
</protein>
<dbReference type="InterPro" id="IPR001098">
    <property type="entry name" value="DNA-dir_DNA_pol_A_palm_dom"/>
</dbReference>
<evidence type="ECO:0000256" key="10">
    <source>
        <dbReference type="ARBA" id="ARBA00022932"/>
    </source>
</evidence>
<dbReference type="EMBL" id="KI517408">
    <property type="protein sequence ID" value="ESQ47825.1"/>
    <property type="molecule type" value="Genomic_DNA"/>
</dbReference>
<evidence type="ECO:0000256" key="4">
    <source>
        <dbReference type="ARBA" id="ARBA00022695"/>
    </source>
</evidence>
<dbReference type="KEGG" id="eus:EUTSA_v10019969mg"/>
<proteinExistence type="inferred from homology"/>
<dbReference type="EC" id="2.7.7.7" evidence="2"/>
<keyword evidence="8" id="KW-0378">Hydrolase</keyword>
<evidence type="ECO:0000256" key="9">
    <source>
        <dbReference type="ARBA" id="ARBA00022839"/>
    </source>
</evidence>
<dbReference type="Gramene" id="ESQ47825">
    <property type="protein sequence ID" value="ESQ47825"/>
    <property type="gene ID" value="EUTSA_v10019969mg"/>
</dbReference>
<keyword evidence="13" id="KW-0234">DNA repair</keyword>
<dbReference type="InterPro" id="IPR002562">
    <property type="entry name" value="3'-5'_exonuclease_dom"/>
</dbReference>
<dbReference type="InterPro" id="IPR043502">
    <property type="entry name" value="DNA/RNA_pol_sf"/>
</dbReference>
<dbReference type="InterPro" id="IPR012337">
    <property type="entry name" value="RNaseH-like_sf"/>
</dbReference>
<evidence type="ECO:0000256" key="8">
    <source>
        <dbReference type="ARBA" id="ARBA00022801"/>
    </source>
</evidence>
<dbReference type="SUPFAM" id="SSF56672">
    <property type="entry name" value="DNA/RNA polymerases"/>
    <property type="match status" value="1"/>
</dbReference>
<dbReference type="OMA" id="REMNGFA"/>
<keyword evidence="7" id="KW-0227">DNA damage</keyword>
<dbReference type="GO" id="GO:0033259">
    <property type="term" value="P:plastid DNA replication"/>
    <property type="evidence" value="ECO:0007669"/>
    <property type="project" value="UniProtKB-ARBA"/>
</dbReference>
<dbReference type="GO" id="GO:0003677">
    <property type="term" value="F:DNA binding"/>
    <property type="evidence" value="ECO:0007669"/>
    <property type="project" value="UniProtKB-KW"/>
</dbReference>
<evidence type="ECO:0000256" key="7">
    <source>
        <dbReference type="ARBA" id="ARBA00022763"/>
    </source>
</evidence>
<evidence type="ECO:0000256" key="15">
    <source>
        <dbReference type="ARBA" id="ARBA00079253"/>
    </source>
</evidence>
<organism evidence="18 19">
    <name type="scientific">Eutrema salsugineum</name>
    <name type="common">Saltwater cress</name>
    <name type="synonym">Sisymbrium salsugineum</name>
    <dbReference type="NCBI Taxonomy" id="72664"/>
    <lineage>
        <taxon>Eukaryota</taxon>
        <taxon>Viridiplantae</taxon>
        <taxon>Streptophyta</taxon>
        <taxon>Embryophyta</taxon>
        <taxon>Tracheophyta</taxon>
        <taxon>Spermatophyta</taxon>
        <taxon>Magnoliopsida</taxon>
        <taxon>eudicotyledons</taxon>
        <taxon>Gunneridae</taxon>
        <taxon>Pentapetalae</taxon>
        <taxon>rosids</taxon>
        <taxon>malvids</taxon>
        <taxon>Brassicales</taxon>
        <taxon>Brassicaceae</taxon>
        <taxon>Eutremeae</taxon>
        <taxon>Eutrema</taxon>
    </lineage>
</organism>
<evidence type="ECO:0000256" key="6">
    <source>
        <dbReference type="ARBA" id="ARBA00022722"/>
    </source>
</evidence>
<comment type="similarity">
    <text evidence="1">Belongs to the DNA polymerase type-A family.</text>
</comment>